<organism evidence="2 3">
    <name type="scientific">Halarchaeum nitratireducens</name>
    <dbReference type="NCBI Taxonomy" id="489913"/>
    <lineage>
        <taxon>Archaea</taxon>
        <taxon>Methanobacteriati</taxon>
        <taxon>Methanobacteriota</taxon>
        <taxon>Stenosarchaea group</taxon>
        <taxon>Halobacteria</taxon>
        <taxon>Halobacteriales</taxon>
        <taxon>Halobacteriaceae</taxon>
    </lineage>
</organism>
<dbReference type="AlphaFoldDB" id="A0A830GEB9"/>
<feature type="transmembrane region" description="Helical" evidence="1">
    <location>
        <begin position="59"/>
        <end position="79"/>
    </location>
</feature>
<dbReference type="Proteomes" id="UP000608850">
    <property type="component" value="Unassembled WGS sequence"/>
</dbReference>
<sequence>MLQTALVYLGFVLTPLLGLLALRLLLRSGLVTDGTEDRDVWFTDEPQTLHSCRLRCHKGLTWATFFGVWFLTLILYVFFVDTVFTDPPV</sequence>
<evidence type="ECO:0000256" key="1">
    <source>
        <dbReference type="SAM" id="Phobius"/>
    </source>
</evidence>
<keyword evidence="1" id="KW-0812">Transmembrane</keyword>
<evidence type="ECO:0000313" key="2">
    <source>
        <dbReference type="EMBL" id="GGN26295.1"/>
    </source>
</evidence>
<feature type="transmembrane region" description="Helical" evidence="1">
    <location>
        <begin position="6"/>
        <end position="26"/>
    </location>
</feature>
<accession>A0A830GEB9</accession>
<keyword evidence="1" id="KW-1133">Transmembrane helix</keyword>
<keyword evidence="3" id="KW-1185">Reference proteome</keyword>
<evidence type="ECO:0000313" key="3">
    <source>
        <dbReference type="Proteomes" id="UP000608850"/>
    </source>
</evidence>
<keyword evidence="1" id="KW-0472">Membrane</keyword>
<reference evidence="2 3" key="1">
    <citation type="journal article" date="2019" name="Int. J. Syst. Evol. Microbiol.">
        <title>The Global Catalogue of Microorganisms (GCM) 10K type strain sequencing project: providing services to taxonomists for standard genome sequencing and annotation.</title>
        <authorList>
            <consortium name="The Broad Institute Genomics Platform"/>
            <consortium name="The Broad Institute Genome Sequencing Center for Infectious Disease"/>
            <person name="Wu L."/>
            <person name="Ma J."/>
        </authorList>
    </citation>
    <scope>NUCLEOTIDE SEQUENCE [LARGE SCALE GENOMIC DNA]</scope>
    <source>
        <strain evidence="2 3">JCM 16331</strain>
    </source>
</reference>
<dbReference type="RefSeq" id="WP_188880084.1">
    <property type="nucleotide sequence ID" value="NZ_BMOQ01000012.1"/>
</dbReference>
<proteinExistence type="predicted"/>
<protein>
    <submittedName>
        <fullName evidence="2">Uncharacterized protein</fullName>
    </submittedName>
</protein>
<comment type="caution">
    <text evidence="2">The sequence shown here is derived from an EMBL/GenBank/DDBJ whole genome shotgun (WGS) entry which is preliminary data.</text>
</comment>
<gene>
    <name evidence="2" type="ORF">GCM10009021_30680</name>
</gene>
<name>A0A830GEB9_9EURY</name>
<dbReference type="EMBL" id="BMOQ01000012">
    <property type="protein sequence ID" value="GGN26295.1"/>
    <property type="molecule type" value="Genomic_DNA"/>
</dbReference>